<dbReference type="OrthoDB" id="66881at2759"/>
<name>A0A094MXB6_PODCR</name>
<evidence type="ECO:0000313" key="5">
    <source>
        <dbReference type="EMBL" id="KFZ59106.1"/>
    </source>
</evidence>
<keyword evidence="3" id="KW-0274">FAD</keyword>
<dbReference type="GO" id="GO:0050660">
    <property type="term" value="F:flavin adenine dinucleotide binding"/>
    <property type="evidence" value="ECO:0007669"/>
    <property type="project" value="InterPro"/>
</dbReference>
<feature type="non-terminal residue" evidence="5">
    <location>
        <position position="1"/>
    </location>
</feature>
<dbReference type="AlphaFoldDB" id="A0A094MXB6"/>
<dbReference type="PANTHER" id="PTHR23023">
    <property type="entry name" value="DIMETHYLANILINE MONOOXYGENASE"/>
    <property type="match status" value="1"/>
</dbReference>
<keyword evidence="4" id="KW-0560">Oxidoreductase</keyword>
<gene>
    <name evidence="5" type="ORF">N338_11918</name>
</gene>
<comment type="similarity">
    <text evidence="1">Belongs to the FMO family.</text>
</comment>
<sequence length="41" mass="4236">VAVVGTGISGLAATKCCLGEWLEPTCFEKSEGVGGLWCYTV</sequence>
<dbReference type="EMBL" id="KL260034">
    <property type="protein sequence ID" value="KFZ59106.1"/>
    <property type="molecule type" value="Genomic_DNA"/>
</dbReference>
<dbReference type="InterPro" id="IPR020946">
    <property type="entry name" value="Flavin_mOase-like"/>
</dbReference>
<dbReference type="InterPro" id="IPR050346">
    <property type="entry name" value="FMO-like"/>
</dbReference>
<dbReference type="GO" id="GO:0050661">
    <property type="term" value="F:NADP binding"/>
    <property type="evidence" value="ECO:0007669"/>
    <property type="project" value="InterPro"/>
</dbReference>
<organism evidence="5 6">
    <name type="scientific">Podiceps cristatus</name>
    <name type="common">Great crested grebe</name>
    <dbReference type="NCBI Taxonomy" id="345573"/>
    <lineage>
        <taxon>Eukaryota</taxon>
        <taxon>Metazoa</taxon>
        <taxon>Chordata</taxon>
        <taxon>Craniata</taxon>
        <taxon>Vertebrata</taxon>
        <taxon>Euteleostomi</taxon>
        <taxon>Archelosauria</taxon>
        <taxon>Archosauria</taxon>
        <taxon>Dinosauria</taxon>
        <taxon>Saurischia</taxon>
        <taxon>Theropoda</taxon>
        <taxon>Coelurosauria</taxon>
        <taxon>Aves</taxon>
        <taxon>Neognathae</taxon>
        <taxon>Neoaves</taxon>
        <taxon>Mirandornithes</taxon>
        <taxon>Podicipediformes</taxon>
        <taxon>Podicipedidae</taxon>
        <taxon>Podiceps</taxon>
    </lineage>
</organism>
<feature type="non-terminal residue" evidence="5">
    <location>
        <position position="41"/>
    </location>
</feature>
<reference evidence="5 6" key="1">
    <citation type="submission" date="2014-04" db="EMBL/GenBank/DDBJ databases">
        <title>Genome evolution of avian class.</title>
        <authorList>
            <person name="Zhang G."/>
            <person name="Li C."/>
        </authorList>
    </citation>
    <scope>NUCLEOTIDE SEQUENCE [LARGE SCALE GENOMIC DNA]</scope>
    <source>
        <strain evidence="5">BGI_N338</strain>
    </source>
</reference>
<evidence type="ECO:0000256" key="3">
    <source>
        <dbReference type="ARBA" id="ARBA00022827"/>
    </source>
</evidence>
<dbReference type="SUPFAM" id="SSF51905">
    <property type="entry name" value="FAD/NAD(P)-binding domain"/>
    <property type="match status" value="1"/>
</dbReference>
<dbReference type="GO" id="GO:0004499">
    <property type="term" value="F:N,N-dimethylaniline monooxygenase activity"/>
    <property type="evidence" value="ECO:0007669"/>
    <property type="project" value="InterPro"/>
</dbReference>
<dbReference type="Pfam" id="PF00743">
    <property type="entry name" value="FMO-like"/>
    <property type="match status" value="1"/>
</dbReference>
<dbReference type="Gene3D" id="3.50.50.60">
    <property type="entry name" value="FAD/NAD(P)-binding domain"/>
    <property type="match status" value="1"/>
</dbReference>
<dbReference type="InterPro" id="IPR036188">
    <property type="entry name" value="FAD/NAD-bd_sf"/>
</dbReference>
<evidence type="ECO:0000256" key="4">
    <source>
        <dbReference type="ARBA" id="ARBA00023002"/>
    </source>
</evidence>
<accession>A0A094MXB6</accession>
<evidence type="ECO:0000256" key="2">
    <source>
        <dbReference type="ARBA" id="ARBA00022630"/>
    </source>
</evidence>
<protein>
    <submittedName>
        <fullName evidence="5">Dimethylaniline monooxygenase [N-oxide-forming] 1</fullName>
    </submittedName>
</protein>
<evidence type="ECO:0000256" key="1">
    <source>
        <dbReference type="ARBA" id="ARBA00009183"/>
    </source>
</evidence>
<evidence type="ECO:0000313" key="6">
    <source>
        <dbReference type="Proteomes" id="UP000053854"/>
    </source>
</evidence>
<keyword evidence="5" id="KW-0503">Monooxygenase</keyword>
<proteinExistence type="inferred from homology"/>
<keyword evidence="6" id="KW-1185">Reference proteome</keyword>
<dbReference type="Proteomes" id="UP000053854">
    <property type="component" value="Unassembled WGS sequence"/>
</dbReference>
<keyword evidence="2" id="KW-0285">Flavoprotein</keyword>